<reference evidence="3" key="2">
    <citation type="submission" date="2022-03" db="EMBL/GenBank/DDBJ databases">
        <title>Genome Encyclopedia of Bacteria and Archaea VI: Functional Genomics of Type Strains.</title>
        <authorList>
            <person name="Whitman W."/>
        </authorList>
    </citation>
    <scope>NUCLEOTIDE SEQUENCE</scope>
    <source>
        <strain evidence="3">HSC-15S17</strain>
    </source>
</reference>
<dbReference type="AlphaFoldDB" id="A0AA41H8X5"/>
<evidence type="ECO:0000313" key="3">
    <source>
        <dbReference type="EMBL" id="MCP2006441.1"/>
    </source>
</evidence>
<dbReference type="EMBL" id="JALJZU010000001">
    <property type="protein sequence ID" value="MCP2006441.1"/>
    <property type="molecule type" value="Genomic_DNA"/>
</dbReference>
<gene>
    <name evidence="2" type="ORF">KVP70_02260</name>
    <name evidence="3" type="ORF">L1274_000129</name>
</gene>
<proteinExistence type="predicted"/>
<reference evidence="2" key="1">
    <citation type="submission" date="2021-07" db="EMBL/GenBank/DDBJ databases">
        <title>Characterization of violacein-producing bacteria and related species.</title>
        <authorList>
            <person name="Wilson H.S."/>
            <person name="De Leon M.E."/>
        </authorList>
    </citation>
    <scope>NUCLEOTIDE SEQUENCE</scope>
    <source>
        <strain evidence="2">HSC-15S17</strain>
    </source>
</reference>
<comment type="caution">
    <text evidence="2">The sequence shown here is derived from an EMBL/GenBank/DDBJ whole genome shotgun (WGS) entry which is preliminary data.</text>
</comment>
<sequence>MKKQLRTAVLCLPLMAALHALAAAAPAKLPLELKDRRFSVYAMEFSANGEQVCIAGADHDDMGATSGRLILVDRARNTILWQKVFPAPDDYAGIFPVQCRPSADHVYLLANVDTKSSPPITQTLTYVYSFDMKGQQIAKQQLSNPARNQYAYAMDVTQDGIKVAGYLKDVDEDFEYYSVYTVTLNASLQTQGVPVIRKNGAYTRFVSARIVGDSMYVAGTFAPAKVGKRALIDDFAASRLRLSGGYAWSARTNFGTRSGVRTGVAEDGTTYALRYMDNTTTLLTVPPGGKPLPQQSYSSRYCGTRAIAGYGKGLIAVREACDDSPKGSKNALVEIDPLTGKEVVWNSVSDEPLNIATSGSSWALVAKSKDGKLYFYSSPTGMQ</sequence>
<evidence type="ECO:0000313" key="2">
    <source>
        <dbReference type="EMBL" id="MBV6319746.1"/>
    </source>
</evidence>
<dbReference type="Proteomes" id="UP001162889">
    <property type="component" value="Unassembled WGS sequence"/>
</dbReference>
<evidence type="ECO:0000256" key="1">
    <source>
        <dbReference type="SAM" id="SignalP"/>
    </source>
</evidence>
<feature type="signal peptide" evidence="1">
    <location>
        <begin position="1"/>
        <end position="22"/>
    </location>
</feature>
<keyword evidence="1" id="KW-0732">Signal</keyword>
<dbReference type="RefSeq" id="WP_217940365.1">
    <property type="nucleotide sequence ID" value="NZ_JAHTGR010000001.1"/>
</dbReference>
<accession>A0AA41H8X5</accession>
<feature type="chain" id="PRO_5041374935" evidence="1">
    <location>
        <begin position="23"/>
        <end position="383"/>
    </location>
</feature>
<organism evidence="2 4">
    <name type="scientific">Duganella violaceipulchra</name>
    <dbReference type="NCBI Taxonomy" id="2849652"/>
    <lineage>
        <taxon>Bacteria</taxon>
        <taxon>Pseudomonadati</taxon>
        <taxon>Pseudomonadota</taxon>
        <taxon>Betaproteobacteria</taxon>
        <taxon>Burkholderiales</taxon>
        <taxon>Oxalobacteraceae</taxon>
        <taxon>Telluria group</taxon>
        <taxon>Duganella</taxon>
    </lineage>
</organism>
<keyword evidence="5" id="KW-1185">Reference proteome</keyword>
<evidence type="ECO:0000313" key="5">
    <source>
        <dbReference type="Proteomes" id="UP001162889"/>
    </source>
</evidence>
<dbReference type="Proteomes" id="UP001155901">
    <property type="component" value="Unassembled WGS sequence"/>
</dbReference>
<dbReference type="EMBL" id="JAHTGR010000001">
    <property type="protein sequence ID" value="MBV6319746.1"/>
    <property type="molecule type" value="Genomic_DNA"/>
</dbReference>
<protein>
    <submittedName>
        <fullName evidence="2">Uncharacterized protein</fullName>
    </submittedName>
</protein>
<name>A0AA41H8X5_9BURK</name>
<evidence type="ECO:0000313" key="4">
    <source>
        <dbReference type="Proteomes" id="UP001155901"/>
    </source>
</evidence>